<feature type="compositionally biased region" description="Polar residues" evidence="1">
    <location>
        <begin position="143"/>
        <end position="160"/>
    </location>
</feature>
<accession>A0A1D1XPH7</accession>
<dbReference type="AlphaFoldDB" id="A0A1D1XPH7"/>
<protein>
    <submittedName>
        <fullName evidence="2">Uncharacterized protein</fullName>
    </submittedName>
</protein>
<feature type="compositionally biased region" description="Polar residues" evidence="1">
    <location>
        <begin position="57"/>
        <end position="69"/>
    </location>
</feature>
<feature type="compositionally biased region" description="Acidic residues" evidence="1">
    <location>
        <begin position="229"/>
        <end position="238"/>
    </location>
</feature>
<organism evidence="2">
    <name type="scientific">Anthurium amnicola</name>
    <dbReference type="NCBI Taxonomy" id="1678845"/>
    <lineage>
        <taxon>Eukaryota</taxon>
        <taxon>Viridiplantae</taxon>
        <taxon>Streptophyta</taxon>
        <taxon>Embryophyta</taxon>
        <taxon>Tracheophyta</taxon>
        <taxon>Spermatophyta</taxon>
        <taxon>Magnoliopsida</taxon>
        <taxon>Liliopsida</taxon>
        <taxon>Araceae</taxon>
        <taxon>Pothoideae</taxon>
        <taxon>Potheae</taxon>
        <taxon>Anthurium</taxon>
    </lineage>
</organism>
<reference evidence="2" key="1">
    <citation type="submission" date="2015-07" db="EMBL/GenBank/DDBJ databases">
        <title>Transcriptome Assembly of Anthurium amnicola.</title>
        <authorList>
            <person name="Suzuki J."/>
        </authorList>
    </citation>
    <scope>NUCLEOTIDE SEQUENCE</scope>
</reference>
<sequence length="293" mass="31918">VVRDTQEIDQETENLGTDNSDVWKENTGKEELENDGRNNGTEDASNDGELHDIPVNGESQLENSSSLMETTVVEREAEVGYLSNSTVVLESAGHIEEYDDTTSDSNYQMEQQNDSTSVEPNDDIEQQNNFAGTNGQKEEHNDSTMSEPSDQIEQQDNLTGTVRDEQLETQSLPEGVSTEKVDSATGNVTVILDSAQDQNIVNEKKTVMEENSSSENTSLEQTKKSDVNEGADESDESPNESSITDENGDAVQGEPTGSSSNMSAITEEEQDARMDLSTLPEVETMSVEGIAAE</sequence>
<evidence type="ECO:0000256" key="1">
    <source>
        <dbReference type="SAM" id="MobiDB-lite"/>
    </source>
</evidence>
<gene>
    <name evidence="2" type="ORF">g.91978</name>
</gene>
<evidence type="ECO:0000313" key="2">
    <source>
        <dbReference type="EMBL" id="JAT44283.1"/>
    </source>
</evidence>
<name>A0A1D1XPH7_9ARAE</name>
<proteinExistence type="predicted"/>
<feature type="non-terminal residue" evidence="2">
    <location>
        <position position="1"/>
    </location>
</feature>
<feature type="compositionally biased region" description="Low complexity" evidence="1">
    <location>
        <begin position="209"/>
        <end position="220"/>
    </location>
</feature>
<feature type="region of interest" description="Disordered" evidence="1">
    <location>
        <begin position="92"/>
        <end position="293"/>
    </location>
</feature>
<feature type="compositionally biased region" description="Polar residues" evidence="1">
    <location>
        <begin position="255"/>
        <end position="264"/>
    </location>
</feature>
<feature type="compositionally biased region" description="Basic and acidic residues" evidence="1">
    <location>
        <begin position="21"/>
        <end position="36"/>
    </location>
</feature>
<feature type="compositionally biased region" description="Polar residues" evidence="1">
    <location>
        <begin position="126"/>
        <end position="135"/>
    </location>
</feature>
<feature type="region of interest" description="Disordered" evidence="1">
    <location>
        <begin position="1"/>
        <end position="72"/>
    </location>
</feature>
<feature type="compositionally biased region" description="Polar residues" evidence="1">
    <location>
        <begin position="103"/>
        <end position="119"/>
    </location>
</feature>
<dbReference type="EMBL" id="GDJX01023653">
    <property type="protein sequence ID" value="JAT44283.1"/>
    <property type="molecule type" value="Transcribed_RNA"/>
</dbReference>